<feature type="domain" description="Copper amine oxidase-like N-terminal" evidence="2">
    <location>
        <begin position="36"/>
        <end position="74"/>
    </location>
</feature>
<proteinExistence type="predicted"/>
<evidence type="ECO:0000313" key="4">
    <source>
        <dbReference type="Proteomes" id="UP000295632"/>
    </source>
</evidence>
<dbReference type="AlphaFoldDB" id="A0A4R6U0R1"/>
<dbReference type="Gene3D" id="3.30.457.10">
    <property type="entry name" value="Copper amine oxidase-like, N-terminal domain"/>
    <property type="match status" value="1"/>
</dbReference>
<dbReference type="EMBL" id="SNYJ01000008">
    <property type="protein sequence ID" value="TDQ39256.1"/>
    <property type="molecule type" value="Genomic_DNA"/>
</dbReference>
<keyword evidence="1" id="KW-0732">Signal</keyword>
<evidence type="ECO:0000313" key="3">
    <source>
        <dbReference type="EMBL" id="TDQ39256.1"/>
    </source>
</evidence>
<dbReference type="SUPFAM" id="SSF55383">
    <property type="entry name" value="Copper amine oxidase, domain N"/>
    <property type="match status" value="1"/>
</dbReference>
<keyword evidence="4" id="KW-1185">Reference proteome</keyword>
<name>A0A4R6U0R1_9BACI</name>
<evidence type="ECO:0000256" key="1">
    <source>
        <dbReference type="SAM" id="SignalP"/>
    </source>
</evidence>
<dbReference type="Pfam" id="PF07833">
    <property type="entry name" value="Cu_amine_oxidN1"/>
    <property type="match status" value="1"/>
</dbReference>
<feature type="signal peptide" evidence="1">
    <location>
        <begin position="1"/>
        <end position="24"/>
    </location>
</feature>
<protein>
    <submittedName>
        <fullName evidence="3">Copper amine oxidase-like protein</fullName>
    </submittedName>
</protein>
<organism evidence="3 4">
    <name type="scientific">Aureibacillus halotolerans</name>
    <dbReference type="NCBI Taxonomy" id="1508390"/>
    <lineage>
        <taxon>Bacteria</taxon>
        <taxon>Bacillati</taxon>
        <taxon>Bacillota</taxon>
        <taxon>Bacilli</taxon>
        <taxon>Bacillales</taxon>
        <taxon>Bacillaceae</taxon>
        <taxon>Aureibacillus</taxon>
    </lineage>
</organism>
<feature type="chain" id="PRO_5020206404" evidence="1">
    <location>
        <begin position="25"/>
        <end position="201"/>
    </location>
</feature>
<sequence>MKKLRNIVLLTVAALVIFSAGAFAASAIKVKVDGRTAPVDAKLIDNTTYVPLRAVSEMLGADVKWDQASRTVNIASVGSALPSSGGEATNVNQYVKLDKVVQDEDSLRLYVTYYNESGEEMRVAESLATIVANGKQYDFDQSFNFDRWYGNDVAHASGTLQPGVSAESVIFFEPIPGVDKVNVLLRPGFEDFRFNDVKVQK</sequence>
<reference evidence="3 4" key="1">
    <citation type="submission" date="2019-03" db="EMBL/GenBank/DDBJ databases">
        <title>Genomic Encyclopedia of Type Strains, Phase IV (KMG-IV): sequencing the most valuable type-strain genomes for metagenomic binning, comparative biology and taxonomic classification.</title>
        <authorList>
            <person name="Goeker M."/>
        </authorList>
    </citation>
    <scope>NUCLEOTIDE SEQUENCE [LARGE SCALE GENOMIC DNA]</scope>
    <source>
        <strain evidence="3 4">DSM 28697</strain>
    </source>
</reference>
<dbReference type="InterPro" id="IPR012854">
    <property type="entry name" value="Cu_amine_oxidase-like_N"/>
</dbReference>
<comment type="caution">
    <text evidence="3">The sequence shown here is derived from an EMBL/GenBank/DDBJ whole genome shotgun (WGS) entry which is preliminary data.</text>
</comment>
<evidence type="ECO:0000259" key="2">
    <source>
        <dbReference type="Pfam" id="PF07833"/>
    </source>
</evidence>
<accession>A0A4R6U0R1</accession>
<dbReference type="InterPro" id="IPR036582">
    <property type="entry name" value="Mao_N_sf"/>
</dbReference>
<gene>
    <name evidence="3" type="ORF">EV213_108208</name>
</gene>
<dbReference type="Proteomes" id="UP000295632">
    <property type="component" value="Unassembled WGS sequence"/>
</dbReference>
<dbReference type="RefSeq" id="WP_166639273.1">
    <property type="nucleotide sequence ID" value="NZ_SNYJ01000008.1"/>
</dbReference>